<name>A0ABN9QEY4_9DINO</name>
<comment type="caution">
    <text evidence="1">The sequence shown here is derived from an EMBL/GenBank/DDBJ whole genome shotgun (WGS) entry which is preliminary data.</text>
</comment>
<evidence type="ECO:0000313" key="1">
    <source>
        <dbReference type="EMBL" id="CAK0803361.1"/>
    </source>
</evidence>
<dbReference type="Gene3D" id="3.40.50.1820">
    <property type="entry name" value="alpha/beta hydrolase"/>
    <property type="match status" value="1"/>
</dbReference>
<dbReference type="EMBL" id="CAUYUJ010003000">
    <property type="protein sequence ID" value="CAK0803361.1"/>
    <property type="molecule type" value="Genomic_DNA"/>
</dbReference>
<reference evidence="1" key="1">
    <citation type="submission" date="2023-10" db="EMBL/GenBank/DDBJ databases">
        <authorList>
            <person name="Chen Y."/>
            <person name="Shah S."/>
            <person name="Dougan E. K."/>
            <person name="Thang M."/>
            <person name="Chan C."/>
        </authorList>
    </citation>
    <scope>NUCLEOTIDE SEQUENCE [LARGE SCALE GENOMIC DNA]</scope>
</reference>
<feature type="non-terminal residue" evidence="1">
    <location>
        <position position="136"/>
    </location>
</feature>
<evidence type="ECO:0008006" key="3">
    <source>
        <dbReference type="Google" id="ProtNLM"/>
    </source>
</evidence>
<gene>
    <name evidence="1" type="ORF">PCOR1329_LOCUS10553</name>
</gene>
<protein>
    <recommendedName>
        <fullName evidence="3">Fungal lipase-like domain-containing protein</fullName>
    </recommendedName>
</protein>
<evidence type="ECO:0000313" key="2">
    <source>
        <dbReference type="Proteomes" id="UP001189429"/>
    </source>
</evidence>
<dbReference type="Proteomes" id="UP001189429">
    <property type="component" value="Unassembled WGS sequence"/>
</dbReference>
<dbReference type="Pfam" id="PF26363">
    <property type="entry name" value="Phospholipase-like"/>
    <property type="match status" value="1"/>
</dbReference>
<dbReference type="SUPFAM" id="SSF53474">
    <property type="entry name" value="alpha/beta-Hydrolases"/>
    <property type="match status" value="1"/>
</dbReference>
<keyword evidence="2" id="KW-1185">Reference proteome</keyword>
<sequence>MVVTTIFPVTLRDRYRNRYEDFFRGFLDYVRKSINDDPERKYYFTGHSLGGGLAALVALEMSRVAVTFSSPGLEQVSKIVIRESRDQLRRPPERSWRRPLFLAWCWGQPLGCRVLRVFPARAPPPPLSGWRPWDSS</sequence>
<organism evidence="1 2">
    <name type="scientific">Prorocentrum cordatum</name>
    <dbReference type="NCBI Taxonomy" id="2364126"/>
    <lineage>
        <taxon>Eukaryota</taxon>
        <taxon>Sar</taxon>
        <taxon>Alveolata</taxon>
        <taxon>Dinophyceae</taxon>
        <taxon>Prorocentrales</taxon>
        <taxon>Prorocentraceae</taxon>
        <taxon>Prorocentrum</taxon>
    </lineage>
</organism>
<dbReference type="InterPro" id="IPR029058">
    <property type="entry name" value="AB_hydrolase_fold"/>
</dbReference>
<accession>A0ABN9QEY4</accession>
<proteinExistence type="predicted"/>